<proteinExistence type="predicted"/>
<organism evidence="2 3">
    <name type="scientific">Anas platyrhynchos</name>
    <name type="common">Mallard</name>
    <name type="synonym">Anas boschas</name>
    <dbReference type="NCBI Taxonomy" id="8839"/>
    <lineage>
        <taxon>Eukaryota</taxon>
        <taxon>Metazoa</taxon>
        <taxon>Chordata</taxon>
        <taxon>Craniata</taxon>
        <taxon>Vertebrata</taxon>
        <taxon>Euteleostomi</taxon>
        <taxon>Archelosauria</taxon>
        <taxon>Archosauria</taxon>
        <taxon>Dinosauria</taxon>
        <taxon>Saurischia</taxon>
        <taxon>Theropoda</taxon>
        <taxon>Coelurosauria</taxon>
        <taxon>Aves</taxon>
        <taxon>Neognathae</taxon>
        <taxon>Galloanserae</taxon>
        <taxon>Anseriformes</taxon>
        <taxon>Anatidae</taxon>
        <taxon>Anatinae</taxon>
        <taxon>Anas</taxon>
    </lineage>
</organism>
<evidence type="ECO:0000313" key="3">
    <source>
        <dbReference type="Proteomes" id="UP000694400"/>
    </source>
</evidence>
<feature type="region of interest" description="Disordered" evidence="1">
    <location>
        <begin position="25"/>
        <end position="54"/>
    </location>
</feature>
<feature type="compositionally biased region" description="Polar residues" evidence="1">
    <location>
        <begin position="86"/>
        <end position="99"/>
    </location>
</feature>
<dbReference type="AlphaFoldDB" id="A0A8B9QMK3"/>
<reference evidence="2" key="2">
    <citation type="submission" date="2025-08" db="UniProtKB">
        <authorList>
            <consortium name="Ensembl"/>
        </authorList>
    </citation>
    <scope>IDENTIFICATION</scope>
</reference>
<dbReference type="Proteomes" id="UP000694400">
    <property type="component" value="Chromosome 4"/>
</dbReference>
<protein>
    <submittedName>
        <fullName evidence="2">Uncharacterized protein</fullName>
    </submittedName>
</protein>
<name>A0A8B9QMK3_ANAPL</name>
<sequence length="375" mass="41676">MCWIGPVRSVPTVFGEALLGCTPANKDQRHQGLPLPANSPPNLGAETPQGTCRRSLPETHPSCLNAGVKPLKDELIAFPKVTYISKEQTQNPNDQNGKYTSLTTSRSSSLTDSANGKETSLKNTNEPLMKPTTNFPKECVPAKQMQHLNSPIAIPRVNSTVELQRTLDCRPSTSDAHLLSLPESGVKSQSSCNSQNSQKGNKIDEHLISKGCVTFTALPTVMVRKSILADAAKVKKLQQSGEAFVQDGSCNNIAPHLHKCRECRLDSYRKNKDQRESTVFCRFFHFRRLQFNKHGLLREEGFLTPNKYDPEAISLWLPLSKNVVGLDLDTAKYILANIGDHFCQLVISEKEVMSTIEPHSKSHLCLKYLNHNNFT</sequence>
<reference evidence="2" key="3">
    <citation type="submission" date="2025-09" db="UniProtKB">
        <authorList>
            <consortium name="Ensembl"/>
        </authorList>
    </citation>
    <scope>IDENTIFICATION</scope>
</reference>
<evidence type="ECO:0000256" key="1">
    <source>
        <dbReference type="SAM" id="MobiDB-lite"/>
    </source>
</evidence>
<feature type="region of interest" description="Disordered" evidence="1">
    <location>
        <begin position="86"/>
        <end position="130"/>
    </location>
</feature>
<accession>A0A8B9QMK3</accession>
<evidence type="ECO:0000313" key="2">
    <source>
        <dbReference type="Ensembl" id="ENSAPLP00020000191.1"/>
    </source>
</evidence>
<feature type="compositionally biased region" description="Polar residues" evidence="1">
    <location>
        <begin position="114"/>
        <end position="130"/>
    </location>
</feature>
<feature type="compositionally biased region" description="Low complexity" evidence="1">
    <location>
        <begin position="100"/>
        <end position="113"/>
    </location>
</feature>
<reference evidence="2" key="1">
    <citation type="submission" date="2019-08" db="EMBL/GenBank/DDBJ databases">
        <title>Three high-quality genomes provides insights into domestication of ducks.</title>
        <authorList>
            <person name="Hou Z.C."/>
            <person name="Zhu F."/>
            <person name="Yin Z.T."/>
            <person name="Zhang F."/>
        </authorList>
    </citation>
    <scope>NUCLEOTIDE SEQUENCE [LARGE SCALE GENOMIC DNA]</scope>
</reference>
<dbReference type="Ensembl" id="ENSAPLT00020000203.1">
    <property type="protein sequence ID" value="ENSAPLP00020000191.1"/>
    <property type="gene ID" value="ENSAPLG00020000173.1"/>
</dbReference>